<feature type="region of interest" description="Disordered" evidence="6">
    <location>
        <begin position="85"/>
        <end position="119"/>
    </location>
</feature>
<feature type="transmembrane region" description="Helical" evidence="7">
    <location>
        <begin position="218"/>
        <end position="235"/>
    </location>
</feature>
<evidence type="ECO:0000256" key="1">
    <source>
        <dbReference type="ARBA" id="ARBA00004168"/>
    </source>
</evidence>
<dbReference type="KEGG" id="pmar:B0X71_02060"/>
<evidence type="ECO:0000313" key="10">
    <source>
        <dbReference type="EMBL" id="AQQ52023.1"/>
    </source>
</evidence>
<reference evidence="10 11" key="1">
    <citation type="submission" date="2017-02" db="EMBL/GenBank/DDBJ databases">
        <title>The complete genomic sequence of a novel cold adapted crude oil-degrading bacterium Planococcus qaidamina Y42.</title>
        <authorList>
            <person name="Yang R."/>
        </authorList>
    </citation>
    <scope>NUCLEOTIDE SEQUENCE [LARGE SCALE GENOMIC DNA]</scope>
    <source>
        <strain evidence="10 11">Y42</strain>
    </source>
</reference>
<keyword evidence="5" id="KW-0572">Peptidoglycan-anchor</keyword>
<keyword evidence="7" id="KW-0472">Membrane</keyword>
<evidence type="ECO:0000313" key="11">
    <source>
        <dbReference type="Proteomes" id="UP000188184"/>
    </source>
</evidence>
<name>A0A1Q2KV48_9BACL</name>
<keyword evidence="7" id="KW-0812">Transmembrane</keyword>
<feature type="compositionally biased region" description="Acidic residues" evidence="6">
    <location>
        <begin position="87"/>
        <end position="117"/>
    </location>
</feature>
<feature type="chain" id="PRO_5012185143" description="Gram-positive cocci surface proteins LPxTG domain-containing protein" evidence="8">
    <location>
        <begin position="25"/>
        <end position="244"/>
    </location>
</feature>
<feature type="compositionally biased region" description="Acidic residues" evidence="6">
    <location>
        <begin position="175"/>
        <end position="208"/>
    </location>
</feature>
<accession>A0A1Q2KV48</accession>
<keyword evidence="3" id="KW-0964">Secreted</keyword>
<protein>
    <recommendedName>
        <fullName evidence="9">Gram-positive cocci surface proteins LPxTG domain-containing protein</fullName>
    </recommendedName>
</protein>
<dbReference type="NCBIfam" id="TIGR01167">
    <property type="entry name" value="LPXTG_anchor"/>
    <property type="match status" value="1"/>
</dbReference>
<dbReference type="Pfam" id="PF00746">
    <property type="entry name" value="Gram_pos_anchor"/>
    <property type="match status" value="1"/>
</dbReference>
<comment type="subcellular location">
    <subcellularLocation>
        <location evidence="1">Secreted</location>
        <location evidence="1">Cell wall</location>
        <topology evidence="1">Peptidoglycan-anchor</topology>
    </subcellularLocation>
</comment>
<proteinExistence type="predicted"/>
<keyword evidence="7" id="KW-1133">Transmembrane helix</keyword>
<evidence type="ECO:0000256" key="8">
    <source>
        <dbReference type="SAM" id="SignalP"/>
    </source>
</evidence>
<dbReference type="Proteomes" id="UP000188184">
    <property type="component" value="Chromosome"/>
</dbReference>
<keyword evidence="2" id="KW-0134">Cell wall</keyword>
<feature type="region of interest" description="Disordered" evidence="6">
    <location>
        <begin position="175"/>
        <end position="217"/>
    </location>
</feature>
<dbReference type="AlphaFoldDB" id="A0A1Q2KV48"/>
<evidence type="ECO:0000256" key="3">
    <source>
        <dbReference type="ARBA" id="ARBA00022525"/>
    </source>
</evidence>
<feature type="domain" description="Gram-positive cocci surface proteins LPxTG" evidence="9">
    <location>
        <begin position="209"/>
        <end position="239"/>
    </location>
</feature>
<dbReference type="InterPro" id="IPR019931">
    <property type="entry name" value="LPXTG_anchor"/>
</dbReference>
<evidence type="ECO:0000256" key="4">
    <source>
        <dbReference type="ARBA" id="ARBA00022729"/>
    </source>
</evidence>
<evidence type="ECO:0000256" key="6">
    <source>
        <dbReference type="SAM" id="MobiDB-lite"/>
    </source>
</evidence>
<sequence length="244" mass="26656">MKNKLTAWLIGSFLALGFATGVSADNHIEDTLNCGDFEGDTEGLVELWYENDFDAENDPHNLDGDADGLPCEVLQADFDAYAAEQEAGTDTEDPVEGTTDEEETDEDAASEDTEDTVTNDRDCDYFATHEDALDFWFTNGYSADNDPHRLDGDDDGIPCEVTADEYDAFVADWNDDEEGNEEEEAIDENEATDEDEAAADEDEEEGEPLPDTATSNPLMMLFGTAIAGAGALLMLRRKEGKTQA</sequence>
<keyword evidence="11" id="KW-1185">Reference proteome</keyword>
<organism evidence="10 11">
    <name type="scientific">Planococcus lenghuensis</name>
    <dbReference type="NCBI Taxonomy" id="2213202"/>
    <lineage>
        <taxon>Bacteria</taxon>
        <taxon>Bacillati</taxon>
        <taxon>Bacillota</taxon>
        <taxon>Bacilli</taxon>
        <taxon>Bacillales</taxon>
        <taxon>Caryophanaceae</taxon>
        <taxon>Planococcus</taxon>
    </lineage>
</organism>
<feature type="signal peptide" evidence="8">
    <location>
        <begin position="1"/>
        <end position="24"/>
    </location>
</feature>
<gene>
    <name evidence="10" type="ORF">B0X71_02060</name>
</gene>
<dbReference type="RefSeq" id="WP_232336758.1">
    <property type="nucleotide sequence ID" value="NZ_CP019640.1"/>
</dbReference>
<dbReference type="EMBL" id="CP019640">
    <property type="protein sequence ID" value="AQQ52023.1"/>
    <property type="molecule type" value="Genomic_DNA"/>
</dbReference>
<evidence type="ECO:0000256" key="7">
    <source>
        <dbReference type="SAM" id="Phobius"/>
    </source>
</evidence>
<evidence type="ECO:0000256" key="2">
    <source>
        <dbReference type="ARBA" id="ARBA00022512"/>
    </source>
</evidence>
<evidence type="ECO:0000259" key="9">
    <source>
        <dbReference type="Pfam" id="PF00746"/>
    </source>
</evidence>
<evidence type="ECO:0000256" key="5">
    <source>
        <dbReference type="ARBA" id="ARBA00023088"/>
    </source>
</evidence>
<keyword evidence="4 8" id="KW-0732">Signal</keyword>